<dbReference type="EMBL" id="QJKH01000009">
    <property type="protein sequence ID" value="PXX77795.1"/>
    <property type="molecule type" value="Genomic_DNA"/>
</dbReference>
<name>A0A318KPZ8_9FIRM</name>
<organism evidence="1 2">
    <name type="scientific">Dielma fastidiosa</name>
    <dbReference type="NCBI Taxonomy" id="1034346"/>
    <lineage>
        <taxon>Bacteria</taxon>
        <taxon>Bacillati</taxon>
        <taxon>Bacillota</taxon>
        <taxon>Erysipelotrichia</taxon>
        <taxon>Erysipelotrichales</taxon>
        <taxon>Erysipelotrichaceae</taxon>
        <taxon>Dielma</taxon>
    </lineage>
</organism>
<dbReference type="AlphaFoldDB" id="A0A318KPZ8"/>
<dbReference type="SUPFAM" id="SSF75138">
    <property type="entry name" value="HprK N-terminal domain-like"/>
    <property type="match status" value="1"/>
</dbReference>
<protein>
    <recommendedName>
        <fullName evidence="3">AraC family transcriptional regulator</fullName>
    </recommendedName>
</protein>
<dbReference type="RefSeq" id="WP_022938991.1">
    <property type="nucleotide sequence ID" value="NZ_CABKRQ010000007.1"/>
</dbReference>
<accession>A0A318KPZ8</accession>
<evidence type="ECO:0008006" key="3">
    <source>
        <dbReference type="Google" id="ProtNLM"/>
    </source>
</evidence>
<dbReference type="Gene3D" id="3.40.1390.20">
    <property type="entry name" value="HprK N-terminal domain-like"/>
    <property type="match status" value="1"/>
</dbReference>
<evidence type="ECO:0000313" key="2">
    <source>
        <dbReference type="Proteomes" id="UP000247612"/>
    </source>
</evidence>
<dbReference type="Proteomes" id="UP000247612">
    <property type="component" value="Unassembled WGS sequence"/>
</dbReference>
<gene>
    <name evidence="1" type="ORF">DES51_10947</name>
</gene>
<proteinExistence type="predicted"/>
<sequence length="110" mass="12011">MKVKEVLAETNWPITASEESLEKEISGVFCGDLLSWVMGNCEPGQAWITVQTHLNIVAVAALKEISCLIIVQGAEVPQATLDKVLEENIALFQVPKSAYDVCCECFKLGI</sequence>
<comment type="caution">
    <text evidence="1">The sequence shown here is derived from an EMBL/GenBank/DDBJ whole genome shotgun (WGS) entry which is preliminary data.</text>
</comment>
<keyword evidence="2" id="KW-1185">Reference proteome</keyword>
<dbReference type="OrthoDB" id="9800356at2"/>
<dbReference type="InterPro" id="IPR028979">
    <property type="entry name" value="Ser_kin/Pase_Hpr-like_N_sf"/>
</dbReference>
<dbReference type="STRING" id="1034346.GCA_000313565_02707"/>
<evidence type="ECO:0000313" key="1">
    <source>
        <dbReference type="EMBL" id="PXX77795.1"/>
    </source>
</evidence>
<reference evidence="1 2" key="1">
    <citation type="submission" date="2018-05" db="EMBL/GenBank/DDBJ databases">
        <title>Genomic Encyclopedia of Type Strains, Phase IV (KMG-IV): sequencing the most valuable type-strain genomes for metagenomic binning, comparative biology and taxonomic classification.</title>
        <authorList>
            <person name="Goeker M."/>
        </authorList>
    </citation>
    <scope>NUCLEOTIDE SEQUENCE [LARGE SCALE GENOMIC DNA]</scope>
    <source>
        <strain evidence="1 2">JC118</strain>
    </source>
</reference>